<gene>
    <name evidence="1" type="ORF">S06H3_18904</name>
</gene>
<accession>X1LAC2</accession>
<proteinExistence type="predicted"/>
<feature type="non-terminal residue" evidence="1">
    <location>
        <position position="1"/>
    </location>
</feature>
<evidence type="ECO:0008006" key="2">
    <source>
        <dbReference type="Google" id="ProtNLM"/>
    </source>
</evidence>
<dbReference type="AlphaFoldDB" id="X1LAC2"/>
<dbReference type="EMBL" id="BARV01009616">
    <property type="protein sequence ID" value="GAI02811.1"/>
    <property type="molecule type" value="Genomic_DNA"/>
</dbReference>
<sequence length="272" mass="29883">ATTPGINKIEEGVLGDPSVTPVEFTLEGYLPDLAITKPTLPIQILPGALPEPLAIEVTDPRKDNIGVKDVEVRFEDITSPPPGKATEFLPTSLVTDANGKGETGVIIPYYDPAKRTLKIYLPEFINPDTGEPLSQEIEISVQGWVSLYGNGQIGTPGKALENPLRIYYYPAGTRIIFTAKSPGGLVDGQTSVDTVTDANGEARVMYTFGTESKPQIIEAKYINPYTGQEEKVYFAAGPAEVRLVRKKFCAGWRREFDQRRLWQSDSGFRCTR</sequence>
<comment type="caution">
    <text evidence="1">The sequence shown here is derived from an EMBL/GenBank/DDBJ whole genome shotgun (WGS) entry which is preliminary data.</text>
</comment>
<protein>
    <recommendedName>
        <fullName evidence="2">Big-1 domain-containing protein</fullName>
    </recommendedName>
</protein>
<name>X1LAC2_9ZZZZ</name>
<evidence type="ECO:0000313" key="1">
    <source>
        <dbReference type="EMBL" id="GAI02811.1"/>
    </source>
</evidence>
<reference evidence="1" key="1">
    <citation type="journal article" date="2014" name="Front. Microbiol.">
        <title>High frequency of phylogenetically diverse reductive dehalogenase-homologous genes in deep subseafloor sedimentary metagenomes.</title>
        <authorList>
            <person name="Kawai M."/>
            <person name="Futagami T."/>
            <person name="Toyoda A."/>
            <person name="Takaki Y."/>
            <person name="Nishi S."/>
            <person name="Hori S."/>
            <person name="Arai W."/>
            <person name="Tsubouchi T."/>
            <person name="Morono Y."/>
            <person name="Uchiyama I."/>
            <person name="Ito T."/>
            <person name="Fujiyama A."/>
            <person name="Inagaki F."/>
            <person name="Takami H."/>
        </authorList>
    </citation>
    <scope>NUCLEOTIDE SEQUENCE</scope>
    <source>
        <strain evidence="1">Expedition CK06-06</strain>
    </source>
</reference>
<organism evidence="1">
    <name type="scientific">marine sediment metagenome</name>
    <dbReference type="NCBI Taxonomy" id="412755"/>
    <lineage>
        <taxon>unclassified sequences</taxon>
        <taxon>metagenomes</taxon>
        <taxon>ecological metagenomes</taxon>
    </lineage>
</organism>